<reference evidence="3" key="1">
    <citation type="submission" date="2017-06" db="EMBL/GenBank/DDBJ databases">
        <authorList>
            <person name="Varghese N."/>
            <person name="Submissions S."/>
        </authorList>
    </citation>
    <scope>NUCLEOTIDE SEQUENCE [LARGE SCALE GENOMIC DNA]</scope>
    <source>
        <strain evidence="3">DSM 11116</strain>
    </source>
</reference>
<feature type="transmembrane region" description="Helical" evidence="1">
    <location>
        <begin position="54"/>
        <end position="72"/>
    </location>
</feature>
<keyword evidence="1" id="KW-1133">Transmembrane helix</keyword>
<accession>A0A212UEG6</accession>
<evidence type="ECO:0000256" key="1">
    <source>
        <dbReference type="SAM" id="Phobius"/>
    </source>
</evidence>
<name>A0A212UEG6_9BACT</name>
<organism evidence="2 3">
    <name type="scientific">Hymenobacter gelipurpurascens</name>
    <dbReference type="NCBI Taxonomy" id="89968"/>
    <lineage>
        <taxon>Bacteria</taxon>
        <taxon>Pseudomonadati</taxon>
        <taxon>Bacteroidota</taxon>
        <taxon>Cytophagia</taxon>
        <taxon>Cytophagales</taxon>
        <taxon>Hymenobacteraceae</taxon>
        <taxon>Hymenobacter</taxon>
    </lineage>
</organism>
<dbReference type="EMBL" id="FYEW01000002">
    <property type="protein sequence ID" value="SNC76645.1"/>
    <property type="molecule type" value="Genomic_DNA"/>
</dbReference>
<dbReference type="AlphaFoldDB" id="A0A212UEG6"/>
<keyword evidence="3" id="KW-1185">Reference proteome</keyword>
<dbReference type="OrthoDB" id="64737at2"/>
<dbReference type="InterPro" id="IPR009781">
    <property type="entry name" value="DUF1345"/>
</dbReference>
<keyword evidence="1" id="KW-0812">Transmembrane</keyword>
<feature type="transmembrane region" description="Helical" evidence="1">
    <location>
        <begin position="25"/>
        <end position="42"/>
    </location>
</feature>
<gene>
    <name evidence="2" type="ORF">SAMN06265337_3491</name>
</gene>
<proteinExistence type="predicted"/>
<feature type="transmembrane region" description="Helical" evidence="1">
    <location>
        <begin position="129"/>
        <end position="152"/>
    </location>
</feature>
<feature type="transmembrane region" description="Helical" evidence="1">
    <location>
        <begin position="92"/>
        <end position="117"/>
    </location>
</feature>
<keyword evidence="1" id="KW-0472">Membrane</keyword>
<dbReference type="RefSeq" id="WP_088844745.1">
    <property type="nucleotide sequence ID" value="NZ_FYEW01000002.1"/>
</dbReference>
<evidence type="ECO:0000313" key="3">
    <source>
        <dbReference type="Proteomes" id="UP000198131"/>
    </source>
</evidence>
<evidence type="ECO:0000313" key="2">
    <source>
        <dbReference type="EMBL" id="SNC76645.1"/>
    </source>
</evidence>
<dbReference type="Pfam" id="PF07077">
    <property type="entry name" value="DUF1345"/>
    <property type="match status" value="1"/>
</dbReference>
<protein>
    <submittedName>
        <fullName evidence="2">Uncharacterized membrane protein</fullName>
    </submittedName>
</protein>
<feature type="transmembrane region" description="Helical" evidence="1">
    <location>
        <begin position="210"/>
        <end position="233"/>
    </location>
</feature>
<dbReference type="Proteomes" id="UP000198131">
    <property type="component" value="Unassembled WGS sequence"/>
</dbReference>
<sequence length="237" mass="26078">MAISIPTATSSTVPRLLGLSMPARMLRVLLAMGAATLCYQLAPPDFRPLTRLMMAWDGFVLSVLVLSWLTIFRASLPDIRRASLLLHPDRTWGILLALTFIGTTVSLLAVVLMLRGLHDMPLEERLEHILVSLVGVMSTWCLLHTMFALHYAHMYFSQQQLPGPDGQPVGVVFAGAEPASYWDFAYFAFVIGMTGQTSDVVITTLSMRRLVLFHSVLSFGFNTAIVALSINVLSGLL</sequence>